<evidence type="ECO:0000313" key="16">
    <source>
        <dbReference type="EMBL" id="CAG8960966.1"/>
    </source>
</evidence>
<evidence type="ECO:0000313" key="17">
    <source>
        <dbReference type="Proteomes" id="UP000696280"/>
    </source>
</evidence>
<comment type="catalytic activity">
    <reaction evidence="10 12">
        <text>a beta-D-Man-(1-&gt;4)-beta-D-GlcNAc-(1-&gt;4)-alpha-D-GlcNAc-diphospho-di-trans,poly-cis-dolichol + GDP-alpha-D-mannose = an alpha-D-Man-(1-&gt;3)-beta-D-Man-(1-&gt;4)-beta-D-GlcNAc-(1-&gt;4)-alpha-D-GlcNAc-diphospho-di-trans,poly-cis-dolichol + GDP + H(+)</text>
        <dbReference type="Rhea" id="RHEA:29515"/>
        <dbReference type="Rhea" id="RHEA-COMP:19511"/>
        <dbReference type="Rhea" id="RHEA-COMP:19513"/>
        <dbReference type="ChEBI" id="CHEBI:15378"/>
        <dbReference type="ChEBI" id="CHEBI:57527"/>
        <dbReference type="ChEBI" id="CHEBI:58189"/>
        <dbReference type="ChEBI" id="CHEBI:58472"/>
        <dbReference type="ChEBI" id="CHEBI:132510"/>
        <dbReference type="EC" id="2.4.1.132"/>
    </reaction>
    <physiologicalReaction direction="left-to-right" evidence="10 12">
        <dbReference type="Rhea" id="RHEA:29516"/>
    </physiologicalReaction>
</comment>
<accession>A0A9N9PV53</accession>
<evidence type="ECO:0000256" key="7">
    <source>
        <dbReference type="ARBA" id="ARBA00022824"/>
    </source>
</evidence>
<reference evidence="16" key="1">
    <citation type="submission" date="2021-07" db="EMBL/GenBank/DDBJ databases">
        <authorList>
            <person name="Durling M."/>
        </authorList>
    </citation>
    <scope>NUCLEOTIDE SEQUENCE</scope>
</reference>
<dbReference type="EC" id="2.4.1.257" evidence="12"/>
<dbReference type="GO" id="GO:0005789">
    <property type="term" value="C:endoplasmic reticulum membrane"/>
    <property type="evidence" value="ECO:0007669"/>
    <property type="project" value="UniProtKB-SubCell"/>
</dbReference>
<evidence type="ECO:0000256" key="4">
    <source>
        <dbReference type="ARBA" id="ARBA00022676"/>
    </source>
</evidence>
<feature type="transmembrane region" description="Helical" evidence="12">
    <location>
        <begin position="485"/>
        <end position="505"/>
    </location>
</feature>
<comment type="subcellular location">
    <subcellularLocation>
        <location evidence="2 12">Endoplasmic reticulum membrane</location>
    </subcellularLocation>
</comment>
<keyword evidence="8 12" id="KW-1133">Transmembrane helix</keyword>
<evidence type="ECO:0000256" key="5">
    <source>
        <dbReference type="ARBA" id="ARBA00022679"/>
    </source>
</evidence>
<keyword evidence="6 12" id="KW-0812">Transmembrane</keyword>
<dbReference type="FunFam" id="3.40.50.2000:FF:000266">
    <property type="entry name" value="ALG2, alpha-1,3/1,6-mannosyltransferase"/>
    <property type="match status" value="1"/>
</dbReference>
<feature type="domain" description="Glycosyltransferase subfamily 4-like N-terminal" evidence="15">
    <location>
        <begin position="36"/>
        <end position="221"/>
    </location>
</feature>
<evidence type="ECO:0000256" key="1">
    <source>
        <dbReference type="ARBA" id="ARBA00003142"/>
    </source>
</evidence>
<dbReference type="CDD" id="cd03805">
    <property type="entry name" value="GT4_ALG2-like"/>
    <property type="match status" value="1"/>
</dbReference>
<proteinExistence type="inferred from homology"/>
<dbReference type="EMBL" id="CAJVRL010000103">
    <property type="protein sequence ID" value="CAG8960966.1"/>
    <property type="molecule type" value="Genomic_DNA"/>
</dbReference>
<dbReference type="InterPro" id="IPR001296">
    <property type="entry name" value="Glyco_trans_1"/>
</dbReference>
<dbReference type="Pfam" id="PF13439">
    <property type="entry name" value="Glyco_transf_4"/>
    <property type="match status" value="1"/>
</dbReference>
<feature type="region of interest" description="Disordered" evidence="13">
    <location>
        <begin position="1"/>
        <end position="22"/>
    </location>
</feature>
<keyword evidence="4 12" id="KW-0328">Glycosyltransferase</keyword>
<gene>
    <name evidence="16" type="ORF">HYFRA_00002504</name>
</gene>
<protein>
    <recommendedName>
        <fullName evidence="12">Alpha-1,3/1,6-mannosyltransferase ALG2</fullName>
        <ecNumber evidence="12">2.4.1.132</ecNumber>
        <ecNumber evidence="12">2.4.1.257</ecNumber>
    </recommendedName>
    <alternativeName>
        <fullName evidence="12">GDP-Man:Man(1)GlcNAc(2)-PP-Dol alpha-1,3-mannosyltransferase</fullName>
    </alternativeName>
</protein>
<comment type="function">
    <text evidence="1 12">Mannosylates Man(2)GlcNAc(2)-dolichol diphosphate and Man(1)GlcNAc(2)-dolichol diphosphate to form Man(3)GlcNAc(2)-dolichol diphosphate.</text>
</comment>
<organism evidence="16 17">
    <name type="scientific">Hymenoscyphus fraxineus</name>
    <dbReference type="NCBI Taxonomy" id="746836"/>
    <lineage>
        <taxon>Eukaryota</taxon>
        <taxon>Fungi</taxon>
        <taxon>Dikarya</taxon>
        <taxon>Ascomycota</taxon>
        <taxon>Pezizomycotina</taxon>
        <taxon>Leotiomycetes</taxon>
        <taxon>Helotiales</taxon>
        <taxon>Helotiaceae</taxon>
        <taxon>Hymenoscyphus</taxon>
    </lineage>
</organism>
<comment type="similarity">
    <text evidence="12">Belongs to the glycosyltransferase group 1 family.</text>
</comment>
<dbReference type="GO" id="GO:0102704">
    <property type="term" value="F:GDP-Man:Man(2)GlcNAc(2)-PP-Dol alpha-1,6-mannosyltransferase activity"/>
    <property type="evidence" value="ECO:0007669"/>
    <property type="project" value="UniProtKB-UniRule"/>
</dbReference>
<evidence type="ECO:0000256" key="2">
    <source>
        <dbReference type="ARBA" id="ARBA00004586"/>
    </source>
</evidence>
<dbReference type="OrthoDB" id="448893at2759"/>
<keyword evidence="17" id="KW-1185">Reference proteome</keyword>
<feature type="transmembrane region" description="Helical" evidence="12">
    <location>
        <begin position="456"/>
        <end position="479"/>
    </location>
</feature>
<sequence length="522" mass="57861">MYQDRSRAATNNTMAPKPPTSTKPRTILFFHPDLGIGGAERLIIDAAVGLQNRGHKVVIFTSYCDPKHCFDEARDGTLDVRVRGNTIIPASILSRLTIICAILRQFHLILSTYFTSELRSLKPDAFVVDQLSAGLPWLRYFYPQTRILFYCHFPDLLLAQGRSSLFKRLYRVPFDTLEQWSMSFADSIVVNSGFTKGVVGRVWPELVKSKDLEIVYPCVDVREKTFEEKEEAVAAWGDRGIILSINRFERKKDIGLAIKAYAGLGKHGREGTRLVLAGGYDHRVQENVLCHKELVTLAESLGLKTATTKTIVTALNVADDVDVLFLQSVPNALKQILLASASLLVYTPSNEHFGIVPLEAMLAGVPVLAANTGGPLETVVHEKTGWLCPPDDVESWTSVMNKALHKMSKKELEAMGKTGKERVKREFSDVKMAERLDTIITKMDGVKRRSARELSLFVLSIGIVTLDALLNLVSWTGILTKTIGGLPPMIPTLLVVVSWISYLAVGTSQARGRPEDAILSRT</sequence>
<feature type="domain" description="Glycosyl transferase family 1" evidence="14">
    <location>
        <begin position="228"/>
        <end position="422"/>
    </location>
</feature>
<comment type="caution">
    <text evidence="16">The sequence shown here is derived from an EMBL/GenBank/DDBJ whole genome shotgun (WGS) entry which is preliminary data.</text>
</comment>
<evidence type="ECO:0000259" key="15">
    <source>
        <dbReference type="Pfam" id="PF13439"/>
    </source>
</evidence>
<dbReference type="InterPro" id="IPR028098">
    <property type="entry name" value="Glyco_trans_4-like_N"/>
</dbReference>
<dbReference type="SUPFAM" id="SSF53756">
    <property type="entry name" value="UDP-Glycosyltransferase/glycogen phosphorylase"/>
    <property type="match status" value="1"/>
</dbReference>
<keyword evidence="5 12" id="KW-0808">Transferase</keyword>
<evidence type="ECO:0000256" key="9">
    <source>
        <dbReference type="ARBA" id="ARBA00023136"/>
    </source>
</evidence>
<keyword evidence="9 12" id="KW-0472">Membrane</keyword>
<evidence type="ECO:0000259" key="14">
    <source>
        <dbReference type="Pfam" id="PF00534"/>
    </source>
</evidence>
<evidence type="ECO:0000256" key="3">
    <source>
        <dbReference type="ARBA" id="ARBA00004922"/>
    </source>
</evidence>
<evidence type="ECO:0000256" key="10">
    <source>
        <dbReference type="ARBA" id="ARBA00045103"/>
    </source>
</evidence>
<comment type="pathway">
    <text evidence="3 12">Protein modification; protein glycosylation.</text>
</comment>
<dbReference type="Gene3D" id="3.40.50.2000">
    <property type="entry name" value="Glycogen Phosphorylase B"/>
    <property type="match status" value="2"/>
</dbReference>
<dbReference type="PANTHER" id="PTHR45918:SF1">
    <property type="entry name" value="ALPHA-1,3_1,6-MANNOSYLTRANSFERASE ALG2"/>
    <property type="match status" value="1"/>
</dbReference>
<dbReference type="GO" id="GO:0004378">
    <property type="term" value="F:GDP-Man:Man(1)GlcNAc(2)-PP-Dol alpha-1,3-mannosyltransferase activity"/>
    <property type="evidence" value="ECO:0007669"/>
    <property type="project" value="UniProtKB-UniRule"/>
</dbReference>
<evidence type="ECO:0000256" key="8">
    <source>
        <dbReference type="ARBA" id="ARBA00022989"/>
    </source>
</evidence>
<comment type="catalytic activity">
    <reaction evidence="11 12">
        <text>an alpha-D-Man-(1-&gt;3)-beta-D-Man-(1-&gt;4)-beta-D-GlcNAc-(1-&gt;4)-alpha-D-GlcNAc-diphospho-di-trans,poly-cis-dolichol + GDP-alpha-D-mannose = an alpha-D-Man-(1-&gt;3)-[alpha-D-Man-(1-&gt;6)]-beta-D-Man-(1-&gt;4)-beta-D-GlcNAc-(1-&gt;4)-alpha-D-GlcNAc-diphospho-di-trans,poly-cis-dolichol + GDP + H(+)</text>
        <dbReference type="Rhea" id="RHEA:29519"/>
        <dbReference type="Rhea" id="RHEA-COMP:19513"/>
        <dbReference type="Rhea" id="RHEA-COMP:19515"/>
        <dbReference type="ChEBI" id="CHEBI:15378"/>
        <dbReference type="ChEBI" id="CHEBI:57527"/>
        <dbReference type="ChEBI" id="CHEBI:58189"/>
        <dbReference type="ChEBI" id="CHEBI:132510"/>
        <dbReference type="ChEBI" id="CHEBI:132511"/>
        <dbReference type="EC" id="2.4.1.257"/>
    </reaction>
    <physiologicalReaction direction="left-to-right" evidence="11 12">
        <dbReference type="Rhea" id="RHEA:29520"/>
    </physiologicalReaction>
</comment>
<dbReference type="PANTHER" id="PTHR45918">
    <property type="entry name" value="ALPHA-1,3/1,6-MANNOSYLTRANSFERASE ALG2"/>
    <property type="match status" value="1"/>
</dbReference>
<evidence type="ECO:0000256" key="13">
    <source>
        <dbReference type="SAM" id="MobiDB-lite"/>
    </source>
</evidence>
<dbReference type="Pfam" id="PF00534">
    <property type="entry name" value="Glycos_transf_1"/>
    <property type="match status" value="1"/>
</dbReference>
<evidence type="ECO:0000256" key="6">
    <source>
        <dbReference type="ARBA" id="ARBA00022692"/>
    </source>
</evidence>
<dbReference type="EC" id="2.4.1.132" evidence="12"/>
<evidence type="ECO:0000256" key="12">
    <source>
        <dbReference type="RuleBase" id="RU367136"/>
    </source>
</evidence>
<name>A0A9N9PV53_9HELO</name>
<evidence type="ECO:0000256" key="11">
    <source>
        <dbReference type="ARBA" id="ARBA00045104"/>
    </source>
</evidence>
<dbReference type="InterPro" id="IPR027054">
    <property type="entry name" value="ALG2"/>
</dbReference>
<keyword evidence="7 12" id="KW-0256">Endoplasmic reticulum</keyword>
<dbReference type="Proteomes" id="UP000696280">
    <property type="component" value="Unassembled WGS sequence"/>
</dbReference>
<dbReference type="AlphaFoldDB" id="A0A9N9PV53"/>